<sequence length="282" mass="29835">MKRMGPLLVALISALLGWLFPISCNAAEAPPVQLASRYVYDSQQLTSSARCPIAERELCWTNAPPQATAVVGSCVAANNGSLWGVPGRAGVGLCPLGSLGQVWDEDTGWVSNVRRYDDPVLGGFVSPDPIGVEGGVNPHAGAPNPLTWADPLGLTWCFKSALNSDAKQAGINAPYKLDNTAAKSADEVVKGIAESRTYIDLTKGGSIRNVGTNATHTEFADTLTAGRRISRTSRDGAVQIFQRDGAKYVLRERAGSYGGWTADFTPAGAQDVTLKIRLGYTP</sequence>
<reference evidence="2 3" key="1">
    <citation type="submission" date="2012-08" db="EMBL/GenBank/DDBJ databases">
        <title>Whole genome shotgun sequence of Austwickia chelonae NBRC 105200.</title>
        <authorList>
            <person name="Yoshida I."/>
            <person name="Hosoyama A."/>
            <person name="Tsuchikane K."/>
            <person name="Katsumata H."/>
            <person name="Ando Y."/>
            <person name="Ohji S."/>
            <person name="Hamada M."/>
            <person name="Tamura T."/>
            <person name="Yamazoe A."/>
            <person name="Yamazaki S."/>
            <person name="Fujita N."/>
        </authorList>
    </citation>
    <scope>NUCLEOTIDE SEQUENCE [LARGE SCALE GENOMIC DNA]</scope>
    <source>
        <strain evidence="2 3">NBRC 105200</strain>
    </source>
</reference>
<protein>
    <submittedName>
        <fullName evidence="2">Uncharacterized protein</fullName>
    </submittedName>
</protein>
<keyword evidence="3" id="KW-1185">Reference proteome</keyword>
<evidence type="ECO:0000313" key="2">
    <source>
        <dbReference type="EMBL" id="GAB78179.1"/>
    </source>
</evidence>
<dbReference type="PANTHER" id="PTHR32305">
    <property type="match status" value="1"/>
</dbReference>
<comment type="caution">
    <text evidence="2">The sequence shown here is derived from an EMBL/GenBank/DDBJ whole genome shotgun (WGS) entry which is preliminary data.</text>
</comment>
<accession>K6VN82</accession>
<feature type="chain" id="PRO_5003895488" evidence="1">
    <location>
        <begin position="27"/>
        <end position="282"/>
    </location>
</feature>
<evidence type="ECO:0000313" key="3">
    <source>
        <dbReference type="Proteomes" id="UP000008495"/>
    </source>
</evidence>
<gene>
    <name evidence="2" type="ORF">AUCHE_08_04240</name>
</gene>
<keyword evidence="1" id="KW-0732">Signal</keyword>
<dbReference type="InterPro" id="IPR022385">
    <property type="entry name" value="Rhs_assc_core"/>
</dbReference>
<dbReference type="STRING" id="100225.SAMN05421595_0700"/>
<proteinExistence type="predicted"/>
<name>K6VN82_9MICO</name>
<dbReference type="OrthoDB" id="166951at2"/>
<dbReference type="EMBL" id="BAGZ01000008">
    <property type="protein sequence ID" value="GAB78179.1"/>
    <property type="molecule type" value="Genomic_DNA"/>
</dbReference>
<dbReference type="AlphaFoldDB" id="K6VN82"/>
<feature type="signal peptide" evidence="1">
    <location>
        <begin position="1"/>
        <end position="26"/>
    </location>
</feature>
<dbReference type="Proteomes" id="UP000008495">
    <property type="component" value="Unassembled WGS sequence"/>
</dbReference>
<dbReference type="Gene3D" id="2.180.10.10">
    <property type="entry name" value="RHS repeat-associated core"/>
    <property type="match status" value="1"/>
</dbReference>
<dbReference type="InterPro" id="IPR050708">
    <property type="entry name" value="T6SS_VgrG/RHS"/>
</dbReference>
<dbReference type="NCBIfam" id="TIGR03696">
    <property type="entry name" value="Rhs_assc_core"/>
    <property type="match status" value="1"/>
</dbReference>
<dbReference type="eggNOG" id="COG3209">
    <property type="taxonomic scope" value="Bacteria"/>
</dbReference>
<evidence type="ECO:0000256" key="1">
    <source>
        <dbReference type="SAM" id="SignalP"/>
    </source>
</evidence>
<organism evidence="2 3">
    <name type="scientific">Austwickia chelonae NBRC 105200</name>
    <dbReference type="NCBI Taxonomy" id="1184607"/>
    <lineage>
        <taxon>Bacteria</taxon>
        <taxon>Bacillati</taxon>
        <taxon>Actinomycetota</taxon>
        <taxon>Actinomycetes</taxon>
        <taxon>Micrococcales</taxon>
        <taxon>Dermatophilaceae</taxon>
        <taxon>Austwickia</taxon>
    </lineage>
</organism>
<dbReference type="PANTHER" id="PTHR32305:SF15">
    <property type="entry name" value="PROTEIN RHSA-RELATED"/>
    <property type="match status" value="1"/>
</dbReference>